<evidence type="ECO:0000256" key="1">
    <source>
        <dbReference type="SAM" id="Coils"/>
    </source>
</evidence>
<comment type="caution">
    <text evidence="2">The sequence shown here is derived from an EMBL/GenBank/DDBJ whole genome shotgun (WGS) entry which is preliminary data.</text>
</comment>
<dbReference type="Gene3D" id="1.10.150.20">
    <property type="entry name" value="5' to 3' exonuclease, C-terminal subdomain"/>
    <property type="match status" value="1"/>
</dbReference>
<keyword evidence="3" id="KW-1185">Reference proteome</keyword>
<name>A0ABV2JE72_9STRE</name>
<dbReference type="Pfam" id="PF14520">
    <property type="entry name" value="HHH_5"/>
    <property type="match status" value="1"/>
</dbReference>
<proteinExistence type="predicted"/>
<dbReference type="EMBL" id="JBEPLN010000008">
    <property type="protein sequence ID" value="MET3634073.1"/>
    <property type="molecule type" value="Genomic_DNA"/>
</dbReference>
<gene>
    <name evidence="2" type="ORF">ABID28_000709</name>
</gene>
<sequence length="111" mass="12320">MAKKTVNRKKALRKEAADLRRKAGQKIERVVKAVEEAPQKVASTITTSFEAFSNIKELAGLPEARLKTFYEEGITSLEAFATWTEKELLALKGIGPATIKQLKEKGIDFKA</sequence>
<protein>
    <submittedName>
        <fullName evidence="2">Flap endonuclease-1-like 5' DNA nuclease</fullName>
    </submittedName>
</protein>
<feature type="coiled-coil region" evidence="1">
    <location>
        <begin position="2"/>
        <end position="29"/>
    </location>
</feature>
<evidence type="ECO:0000313" key="3">
    <source>
        <dbReference type="Proteomes" id="UP001549037"/>
    </source>
</evidence>
<dbReference type="InterPro" id="IPR010995">
    <property type="entry name" value="DNA_repair_Rad51/TF_NusA_a-hlx"/>
</dbReference>
<dbReference type="RefSeq" id="WP_354368177.1">
    <property type="nucleotide sequence ID" value="NZ_JBEPLN010000008.1"/>
</dbReference>
<organism evidence="2 3">
    <name type="scientific">Streptococcus porcorum</name>
    <dbReference type="NCBI Taxonomy" id="701526"/>
    <lineage>
        <taxon>Bacteria</taxon>
        <taxon>Bacillati</taxon>
        <taxon>Bacillota</taxon>
        <taxon>Bacilli</taxon>
        <taxon>Lactobacillales</taxon>
        <taxon>Streptococcaceae</taxon>
        <taxon>Streptococcus</taxon>
    </lineage>
</organism>
<keyword evidence="1" id="KW-0175">Coiled coil</keyword>
<accession>A0ABV2JE72</accession>
<evidence type="ECO:0000313" key="2">
    <source>
        <dbReference type="EMBL" id="MET3634073.1"/>
    </source>
</evidence>
<reference evidence="2 3" key="1">
    <citation type="submission" date="2024-06" db="EMBL/GenBank/DDBJ databases">
        <title>Genomic Encyclopedia of Type Strains, Phase IV (KMG-IV): sequencing the most valuable type-strain genomes for metagenomic binning, comparative biology and taxonomic classification.</title>
        <authorList>
            <person name="Goeker M."/>
        </authorList>
    </citation>
    <scope>NUCLEOTIDE SEQUENCE [LARGE SCALE GENOMIC DNA]</scope>
    <source>
        <strain evidence="2 3">DSM 28302</strain>
    </source>
</reference>
<dbReference type="Proteomes" id="UP001549037">
    <property type="component" value="Unassembled WGS sequence"/>
</dbReference>
<dbReference type="SUPFAM" id="SSF47794">
    <property type="entry name" value="Rad51 N-terminal domain-like"/>
    <property type="match status" value="1"/>
</dbReference>